<name>A0A8S5T3N8_9CAUD</name>
<reference evidence="1" key="1">
    <citation type="journal article" date="2021" name="Proc. Natl. Acad. Sci. U.S.A.">
        <title>A Catalog of Tens of Thousands of Viruses from Human Metagenomes Reveals Hidden Associations with Chronic Diseases.</title>
        <authorList>
            <person name="Tisza M.J."/>
            <person name="Buck C.B."/>
        </authorList>
    </citation>
    <scope>NUCLEOTIDE SEQUENCE</scope>
    <source>
        <strain evidence="1">CtqfO1</strain>
    </source>
</reference>
<evidence type="ECO:0000313" key="1">
    <source>
        <dbReference type="EMBL" id="DAF57575.1"/>
    </source>
</evidence>
<proteinExistence type="predicted"/>
<organism evidence="1">
    <name type="scientific">Myoviridae sp. ctqfO1</name>
    <dbReference type="NCBI Taxonomy" id="2827710"/>
    <lineage>
        <taxon>Viruses</taxon>
        <taxon>Duplodnaviria</taxon>
        <taxon>Heunggongvirae</taxon>
        <taxon>Uroviricota</taxon>
        <taxon>Caudoviricetes</taxon>
    </lineage>
</organism>
<accession>A0A8S5T3N8</accession>
<protein>
    <submittedName>
        <fullName evidence="1">Uncharacterized protein</fullName>
    </submittedName>
</protein>
<sequence length="43" mass="5152">MSFVDWLDYDWTIYEKEPITILGWLKSLSVRAFVLTLRAYSSH</sequence>
<dbReference type="EMBL" id="BK032734">
    <property type="protein sequence ID" value="DAF57575.1"/>
    <property type="molecule type" value="Genomic_DNA"/>
</dbReference>